<protein>
    <submittedName>
        <fullName evidence="3">Uncharacterized protein</fullName>
    </submittedName>
</protein>
<feature type="compositionally biased region" description="Basic and acidic residues" evidence="1">
    <location>
        <begin position="12"/>
        <end position="22"/>
    </location>
</feature>
<evidence type="ECO:0000256" key="2">
    <source>
        <dbReference type="SAM" id="Phobius"/>
    </source>
</evidence>
<dbReference type="Proteomes" id="UP000294114">
    <property type="component" value="Unassembled WGS sequence"/>
</dbReference>
<name>A0A4Q8BHA6_9ACTN</name>
<keyword evidence="2" id="KW-0812">Transmembrane</keyword>
<dbReference type="RefSeq" id="WP_130337787.1">
    <property type="nucleotide sequence ID" value="NZ_SHLD01000001.1"/>
</dbReference>
<evidence type="ECO:0000313" key="4">
    <source>
        <dbReference type="Proteomes" id="UP000294114"/>
    </source>
</evidence>
<feature type="transmembrane region" description="Helical" evidence="2">
    <location>
        <begin position="72"/>
        <end position="91"/>
    </location>
</feature>
<evidence type="ECO:0000313" key="3">
    <source>
        <dbReference type="EMBL" id="RZU76851.1"/>
    </source>
</evidence>
<keyword evidence="2" id="KW-0472">Membrane</keyword>
<keyword evidence="2" id="KW-1133">Transmembrane helix</keyword>
<reference evidence="3 4" key="1">
    <citation type="submission" date="2019-02" db="EMBL/GenBank/DDBJ databases">
        <title>Sequencing the genomes of 1000 actinobacteria strains.</title>
        <authorList>
            <person name="Klenk H.-P."/>
        </authorList>
    </citation>
    <scope>NUCLEOTIDE SEQUENCE [LARGE SCALE GENOMIC DNA]</scope>
    <source>
        <strain evidence="3 4">DSM 45612</strain>
    </source>
</reference>
<dbReference type="OrthoDB" id="9870918at2"/>
<feature type="region of interest" description="Disordered" evidence="1">
    <location>
        <begin position="1"/>
        <end position="32"/>
    </location>
</feature>
<dbReference type="EMBL" id="SHLD01000001">
    <property type="protein sequence ID" value="RZU76851.1"/>
    <property type="molecule type" value="Genomic_DNA"/>
</dbReference>
<dbReference type="AlphaFoldDB" id="A0A4Q8BHA6"/>
<gene>
    <name evidence="3" type="ORF">EV384_5552</name>
</gene>
<proteinExistence type="predicted"/>
<keyword evidence="4" id="KW-1185">Reference proteome</keyword>
<comment type="caution">
    <text evidence="3">The sequence shown here is derived from an EMBL/GenBank/DDBJ whole genome shotgun (WGS) entry which is preliminary data.</text>
</comment>
<sequence>MDNRFRQLPPRIEPRYETHDVSDPPPLPEVEETSWLTPAGEVAGFERLASAVARNSDRTGSEPVRQRRRGRALVILYIALSLGIIAVSFVLRARVR</sequence>
<organism evidence="3 4">
    <name type="scientific">Micromonospora kangleipakensis</name>
    <dbReference type="NCBI Taxonomy" id="1077942"/>
    <lineage>
        <taxon>Bacteria</taxon>
        <taxon>Bacillati</taxon>
        <taxon>Actinomycetota</taxon>
        <taxon>Actinomycetes</taxon>
        <taxon>Micromonosporales</taxon>
        <taxon>Micromonosporaceae</taxon>
        <taxon>Micromonospora</taxon>
    </lineage>
</organism>
<accession>A0A4Q8BHA6</accession>
<evidence type="ECO:0000256" key="1">
    <source>
        <dbReference type="SAM" id="MobiDB-lite"/>
    </source>
</evidence>